<protein>
    <submittedName>
        <fullName evidence="1">Uncharacterized protein</fullName>
    </submittedName>
</protein>
<gene>
    <name evidence="1" type="ORF">RJ639_041392</name>
</gene>
<reference evidence="1" key="1">
    <citation type="submission" date="2022-12" db="EMBL/GenBank/DDBJ databases">
        <title>Draft genome assemblies for two species of Escallonia (Escalloniales).</title>
        <authorList>
            <person name="Chanderbali A."/>
            <person name="Dervinis C."/>
            <person name="Anghel I."/>
            <person name="Soltis D."/>
            <person name="Soltis P."/>
            <person name="Zapata F."/>
        </authorList>
    </citation>
    <scope>NUCLEOTIDE SEQUENCE</scope>
    <source>
        <strain evidence="1">UCBG64.0493</strain>
        <tissue evidence="1">Leaf</tissue>
    </source>
</reference>
<accession>A0AA88WIE9</accession>
<dbReference type="AlphaFoldDB" id="A0AA88WIE9"/>
<dbReference type="EMBL" id="JAVXUP010000447">
    <property type="protein sequence ID" value="KAK3027682.1"/>
    <property type="molecule type" value="Genomic_DNA"/>
</dbReference>
<organism evidence="1 2">
    <name type="scientific">Escallonia herrerae</name>
    <dbReference type="NCBI Taxonomy" id="1293975"/>
    <lineage>
        <taxon>Eukaryota</taxon>
        <taxon>Viridiplantae</taxon>
        <taxon>Streptophyta</taxon>
        <taxon>Embryophyta</taxon>
        <taxon>Tracheophyta</taxon>
        <taxon>Spermatophyta</taxon>
        <taxon>Magnoliopsida</taxon>
        <taxon>eudicotyledons</taxon>
        <taxon>Gunneridae</taxon>
        <taxon>Pentapetalae</taxon>
        <taxon>asterids</taxon>
        <taxon>campanulids</taxon>
        <taxon>Escalloniales</taxon>
        <taxon>Escalloniaceae</taxon>
        <taxon>Escallonia</taxon>
    </lineage>
</organism>
<keyword evidence="2" id="KW-1185">Reference proteome</keyword>
<name>A0AA88WIE9_9ASTE</name>
<comment type="caution">
    <text evidence="1">The sequence shown here is derived from an EMBL/GenBank/DDBJ whole genome shotgun (WGS) entry which is preliminary data.</text>
</comment>
<dbReference type="Proteomes" id="UP001188597">
    <property type="component" value="Unassembled WGS sequence"/>
</dbReference>
<sequence length="80" mass="9052">MRNNYKLLSETKSDEGEADGALAVALQDLKQIPSLFFDPEHEDNFAERDDSELNSGRHFVSIRCKHYSHFPSAGPTEGHF</sequence>
<proteinExistence type="predicted"/>
<evidence type="ECO:0000313" key="2">
    <source>
        <dbReference type="Proteomes" id="UP001188597"/>
    </source>
</evidence>
<evidence type="ECO:0000313" key="1">
    <source>
        <dbReference type="EMBL" id="KAK3027682.1"/>
    </source>
</evidence>